<evidence type="ECO:0000313" key="3">
    <source>
        <dbReference type="RefSeq" id="XP_010428617.1"/>
    </source>
</evidence>
<reference evidence="3" key="2">
    <citation type="submission" date="2025-08" db="UniProtKB">
        <authorList>
            <consortium name="RefSeq"/>
        </authorList>
    </citation>
    <scope>IDENTIFICATION</scope>
    <source>
        <tissue evidence="3">Leaf</tissue>
    </source>
</reference>
<protein>
    <submittedName>
        <fullName evidence="3">Uncharacterized protein LOC104713228</fullName>
    </submittedName>
</protein>
<proteinExistence type="predicted"/>
<evidence type="ECO:0000256" key="1">
    <source>
        <dbReference type="SAM" id="MobiDB-lite"/>
    </source>
</evidence>
<name>A0ABM0TMP5_CAMSA</name>
<evidence type="ECO:0000313" key="2">
    <source>
        <dbReference type="Proteomes" id="UP000694864"/>
    </source>
</evidence>
<dbReference type="PANTHER" id="PTHR31865">
    <property type="entry name" value="OSJNBA0071G03.3 PROTEIN"/>
    <property type="match status" value="1"/>
</dbReference>
<reference evidence="2" key="1">
    <citation type="journal article" date="2014" name="Nat. Commun.">
        <title>The emerging biofuel crop Camelina sativa retains a highly undifferentiated hexaploid genome structure.</title>
        <authorList>
            <person name="Kagale S."/>
            <person name="Koh C."/>
            <person name="Nixon J."/>
            <person name="Bollina V."/>
            <person name="Clarke W.E."/>
            <person name="Tuteja R."/>
            <person name="Spillane C."/>
            <person name="Robinson S.J."/>
            <person name="Links M.G."/>
            <person name="Clarke C."/>
            <person name="Higgins E.E."/>
            <person name="Huebert T."/>
            <person name="Sharpe A.G."/>
            <person name="Parkin I.A."/>
        </authorList>
    </citation>
    <scope>NUCLEOTIDE SEQUENCE [LARGE SCALE GENOMIC DNA]</scope>
    <source>
        <strain evidence="2">cv. DH55</strain>
    </source>
</reference>
<dbReference type="Proteomes" id="UP000694864">
    <property type="component" value="Chromosome 2"/>
</dbReference>
<feature type="region of interest" description="Disordered" evidence="1">
    <location>
        <begin position="198"/>
        <end position="228"/>
    </location>
</feature>
<keyword evidence="2" id="KW-1185">Reference proteome</keyword>
<dbReference type="GeneID" id="104713228"/>
<sequence length="254" mass="27614">MAFDEDMKMASFLREEEEQHYSSLSRLSVCSHYDGDEADDEPSDSDYKRFGGGGGGGDNKSLEEELNFSDSDKGSTGCQSLPATPPRRRRRRGGGGGYLGLSSPVSGDKAYASENEVQKENKNQRRRRRRLRPEYPPWVDSMRRSYVGDEHSGHGGYGGGVVVVTRPIGGGRPLCMDLGEVKACKDLGFELEPGRVSYSGSTMDTSSGGNSPISSNHRISSPGDDPKDVKARLKAWAHAVAFVSTTHHQPPNSL</sequence>
<feature type="region of interest" description="Disordered" evidence="1">
    <location>
        <begin position="1"/>
        <end position="134"/>
    </location>
</feature>
<dbReference type="RefSeq" id="XP_010428617.1">
    <property type="nucleotide sequence ID" value="XM_010430315.2"/>
</dbReference>
<feature type="compositionally biased region" description="Polar residues" evidence="1">
    <location>
        <begin position="198"/>
        <end position="219"/>
    </location>
</feature>
<feature type="compositionally biased region" description="Basic and acidic residues" evidence="1">
    <location>
        <begin position="1"/>
        <end position="20"/>
    </location>
</feature>
<accession>A0ABM0TMP5</accession>
<dbReference type="PANTHER" id="PTHR31865:SF2">
    <property type="entry name" value="OSJNBA0004B13.24 PROTEIN"/>
    <property type="match status" value="1"/>
</dbReference>
<organism evidence="2 3">
    <name type="scientific">Camelina sativa</name>
    <name type="common">False flax</name>
    <name type="synonym">Myagrum sativum</name>
    <dbReference type="NCBI Taxonomy" id="90675"/>
    <lineage>
        <taxon>Eukaryota</taxon>
        <taxon>Viridiplantae</taxon>
        <taxon>Streptophyta</taxon>
        <taxon>Embryophyta</taxon>
        <taxon>Tracheophyta</taxon>
        <taxon>Spermatophyta</taxon>
        <taxon>Magnoliopsida</taxon>
        <taxon>eudicotyledons</taxon>
        <taxon>Gunneridae</taxon>
        <taxon>Pentapetalae</taxon>
        <taxon>rosids</taxon>
        <taxon>malvids</taxon>
        <taxon>Brassicales</taxon>
        <taxon>Brassicaceae</taxon>
        <taxon>Camelineae</taxon>
        <taxon>Camelina</taxon>
    </lineage>
</organism>
<gene>
    <name evidence="3" type="primary">LOC104713228</name>
</gene>